<accession>A0A1B7XUK8</accession>
<dbReference type="Proteomes" id="UP000092177">
    <property type="component" value="Chromosome 9"/>
</dbReference>
<keyword evidence="2" id="KW-1185">Reference proteome</keyword>
<protein>
    <submittedName>
        <fullName evidence="1">Uncharacterized protein</fullName>
    </submittedName>
</protein>
<reference evidence="2" key="1">
    <citation type="journal article" date="2017" name="BMC Genomics">
        <title>Gapless genome assembly of Colletotrichum higginsianum reveals chromosome structure and association of transposable elements with secondary metabolite gene clusters.</title>
        <authorList>
            <person name="Dallery J.-F."/>
            <person name="Lapalu N."/>
            <person name="Zampounis A."/>
            <person name="Pigne S."/>
            <person name="Luyten I."/>
            <person name="Amselem J."/>
            <person name="Wittenberg A.H.J."/>
            <person name="Zhou S."/>
            <person name="de Queiroz M.V."/>
            <person name="Robin G.P."/>
            <person name="Auger A."/>
            <person name="Hainaut M."/>
            <person name="Henrissat B."/>
            <person name="Kim K.-T."/>
            <person name="Lee Y.-H."/>
            <person name="Lespinet O."/>
            <person name="Schwartz D.C."/>
            <person name="Thon M.R."/>
            <person name="O'Connell R.J."/>
        </authorList>
    </citation>
    <scope>NUCLEOTIDE SEQUENCE [LARGE SCALE GENOMIC DNA]</scope>
    <source>
        <strain evidence="2">IMI 349063</strain>
    </source>
</reference>
<dbReference type="GeneID" id="28871670"/>
<gene>
    <name evidence="1" type="ORF">CH63R_12589</name>
</gene>
<dbReference type="EMBL" id="LTAN01000009">
    <property type="protein sequence ID" value="OBR03462.1"/>
    <property type="molecule type" value="Genomic_DNA"/>
</dbReference>
<evidence type="ECO:0000313" key="1">
    <source>
        <dbReference type="EMBL" id="OBR03462.1"/>
    </source>
</evidence>
<sequence length="390" mass="41840">MKPQPPLSVVDNDNGDNNDVAVAERRKPVAVDEFQVSIANLSLLGLRWSLIPMPEVRTDIQGHYEARPPFRHSLFTPFPICSSPPPSLVSPHVLQFLIGQWASLIFKTLCSALQAPILDQSSASPSERPGYQVQANGSRCFDQASDRDGPSVPCLHFSGLAPLYSVPRVCFCAIPARAAISVGRKPTADISSTQQLWATRRGTRLRNDPWVPLGLLSYALLGHSSVLGPAPLHPNGTPSAGFGGPVPRTEKTVDLTAGGGGRLGRHAGGSAQPGCIRCINYAITGTDTGVDLGRPVCQRSQDRTNRLSLGVPCDRNRARRTNVMDALPSEKIRQTRDDIEGLCLTVRPGTDSAAPVPGFPSARRGAQVHCQGNLMLLDTGLHPSLYVVYS</sequence>
<proteinExistence type="predicted"/>
<dbReference type="KEGG" id="chig:CH63R_12589"/>
<organism evidence="1 2">
    <name type="scientific">Colletotrichum higginsianum (strain IMI 349063)</name>
    <name type="common">Crucifer anthracnose fungus</name>
    <dbReference type="NCBI Taxonomy" id="759273"/>
    <lineage>
        <taxon>Eukaryota</taxon>
        <taxon>Fungi</taxon>
        <taxon>Dikarya</taxon>
        <taxon>Ascomycota</taxon>
        <taxon>Pezizomycotina</taxon>
        <taxon>Sordariomycetes</taxon>
        <taxon>Hypocreomycetidae</taxon>
        <taxon>Glomerellales</taxon>
        <taxon>Glomerellaceae</taxon>
        <taxon>Colletotrichum</taxon>
        <taxon>Colletotrichum destructivum species complex</taxon>
    </lineage>
</organism>
<dbReference type="RefSeq" id="XP_018151980.1">
    <property type="nucleotide sequence ID" value="XM_018307563.1"/>
</dbReference>
<dbReference type="VEuPathDB" id="FungiDB:CH63R_12589"/>
<dbReference type="AlphaFoldDB" id="A0A1B7XUK8"/>
<comment type="caution">
    <text evidence="1">The sequence shown here is derived from an EMBL/GenBank/DDBJ whole genome shotgun (WGS) entry which is preliminary data.</text>
</comment>
<name>A0A1B7XUK8_COLHI</name>
<evidence type="ECO:0000313" key="2">
    <source>
        <dbReference type="Proteomes" id="UP000092177"/>
    </source>
</evidence>